<feature type="domain" description="ABC transporter" evidence="10">
    <location>
        <begin position="5"/>
        <end position="240"/>
    </location>
</feature>
<organism evidence="11 12">
    <name type="scientific">Anaerosacchariphilus hominis</name>
    <dbReference type="NCBI Taxonomy" id="2763017"/>
    <lineage>
        <taxon>Bacteria</taxon>
        <taxon>Bacillati</taxon>
        <taxon>Bacillota</taxon>
        <taxon>Clostridia</taxon>
        <taxon>Lachnospirales</taxon>
        <taxon>Lachnospiraceae</taxon>
        <taxon>Anaerosacchariphilus</taxon>
    </lineage>
</organism>
<dbReference type="PANTHER" id="PTHR43790:SF3">
    <property type="entry name" value="D-ALLOSE IMPORT ATP-BINDING PROTEIN ALSA-RELATED"/>
    <property type="match status" value="1"/>
</dbReference>
<comment type="caution">
    <text evidence="11">The sequence shown here is derived from an EMBL/GenBank/DDBJ whole genome shotgun (WGS) entry which is preliminary data.</text>
</comment>
<keyword evidence="4" id="KW-0762">Sugar transport</keyword>
<dbReference type="InterPro" id="IPR017871">
    <property type="entry name" value="ABC_transporter-like_CS"/>
</dbReference>
<evidence type="ECO:0000259" key="10">
    <source>
        <dbReference type="PROSITE" id="PS50893"/>
    </source>
</evidence>
<dbReference type="InterPro" id="IPR027417">
    <property type="entry name" value="P-loop_NTPase"/>
</dbReference>
<evidence type="ECO:0000256" key="3">
    <source>
        <dbReference type="ARBA" id="ARBA00022475"/>
    </source>
</evidence>
<gene>
    <name evidence="11" type="ORF">H8S44_12260</name>
</gene>
<comment type="subcellular location">
    <subcellularLocation>
        <location evidence="1">Cell membrane</location>
        <topology evidence="1">Peripheral membrane protein</topology>
    </subcellularLocation>
</comment>
<keyword evidence="9" id="KW-0472">Membrane</keyword>
<dbReference type="CDD" id="cd03216">
    <property type="entry name" value="ABC_Carb_Monos_I"/>
    <property type="match status" value="1"/>
</dbReference>
<proteinExistence type="predicted"/>
<sequence length="500" mass="55225">MEKYIEFQNITKVFPGQKALDNVSFSVREGEIHALLGENGAGKSTLLNILHGMFPATEGKVFIEGKEVKFKSALDAIDFGIAKVHQEINVIPELTVAQNMMLGGEPRKGVLLDKKKMEQETQALLDKLGCDFRADEKVGGLSAGKKQMIQIAKALYMNAKVISFDEPTSSLSNAEVKTLFGIIRDLKKQGITILYISHKMDEIFEICDRASILRDGCYITTLDLKETTEEVLVQNMVGRDVSMFAQRLKPSCADKNTTVLKVEHLSGPAGFDDISFELHKGEILGFFGLVGAMRTEVMRAIFGADPTYGGEVYYKGEALPHNRTPHTVVEKGIGLVSENRKEEGFVKNFDNADNIALASLKKYMKGFFVNRKMKEENSVKVGETVGLTPNDPEFLTMSLSGGNAQKVILAKWLSTDADILIMDEPTKGIDIGAKAEIYKLMEDIVASGKSIIMVSSEMTEVVGMSDRMLIMREGKLVGELEREEFEEERIITYAVGGSQS</sequence>
<dbReference type="GO" id="GO:0016887">
    <property type="term" value="F:ATP hydrolysis activity"/>
    <property type="evidence" value="ECO:0007669"/>
    <property type="project" value="InterPro"/>
</dbReference>
<protein>
    <submittedName>
        <fullName evidence="11">Sugar ABC transporter ATP-binding protein</fullName>
    </submittedName>
</protein>
<keyword evidence="8" id="KW-1278">Translocase</keyword>
<evidence type="ECO:0000256" key="4">
    <source>
        <dbReference type="ARBA" id="ARBA00022597"/>
    </source>
</evidence>
<dbReference type="InterPro" id="IPR003439">
    <property type="entry name" value="ABC_transporter-like_ATP-bd"/>
</dbReference>
<feature type="domain" description="ABC transporter" evidence="10">
    <location>
        <begin position="254"/>
        <end position="498"/>
    </location>
</feature>
<evidence type="ECO:0000256" key="7">
    <source>
        <dbReference type="ARBA" id="ARBA00022840"/>
    </source>
</evidence>
<dbReference type="AlphaFoldDB" id="A0A923LDA8"/>
<dbReference type="Pfam" id="PF00005">
    <property type="entry name" value="ABC_tran"/>
    <property type="match status" value="2"/>
</dbReference>
<evidence type="ECO:0000256" key="8">
    <source>
        <dbReference type="ARBA" id="ARBA00022967"/>
    </source>
</evidence>
<dbReference type="Proteomes" id="UP000649345">
    <property type="component" value="Unassembled WGS sequence"/>
</dbReference>
<dbReference type="SUPFAM" id="SSF52540">
    <property type="entry name" value="P-loop containing nucleoside triphosphate hydrolases"/>
    <property type="match status" value="2"/>
</dbReference>
<dbReference type="InterPro" id="IPR050107">
    <property type="entry name" value="ABC_carbohydrate_import_ATPase"/>
</dbReference>
<dbReference type="GO" id="GO:0005886">
    <property type="term" value="C:plasma membrane"/>
    <property type="evidence" value="ECO:0007669"/>
    <property type="project" value="UniProtKB-SubCell"/>
</dbReference>
<dbReference type="FunFam" id="3.40.50.300:FF:000127">
    <property type="entry name" value="Ribose import ATP-binding protein RbsA"/>
    <property type="match status" value="1"/>
</dbReference>
<dbReference type="Gene3D" id="3.40.50.300">
    <property type="entry name" value="P-loop containing nucleotide triphosphate hydrolases"/>
    <property type="match status" value="2"/>
</dbReference>
<dbReference type="EMBL" id="JACOOR010000007">
    <property type="protein sequence ID" value="MBC5660540.1"/>
    <property type="molecule type" value="Genomic_DNA"/>
</dbReference>
<keyword evidence="6" id="KW-0547">Nucleotide-binding</keyword>
<keyword evidence="5" id="KW-0677">Repeat</keyword>
<dbReference type="InterPro" id="IPR003593">
    <property type="entry name" value="AAA+_ATPase"/>
</dbReference>
<keyword evidence="12" id="KW-1185">Reference proteome</keyword>
<evidence type="ECO:0000256" key="5">
    <source>
        <dbReference type="ARBA" id="ARBA00022737"/>
    </source>
</evidence>
<dbReference type="RefSeq" id="WP_186873711.1">
    <property type="nucleotide sequence ID" value="NZ_JACOOR010000007.1"/>
</dbReference>
<reference evidence="11" key="1">
    <citation type="submission" date="2020-08" db="EMBL/GenBank/DDBJ databases">
        <title>Genome public.</title>
        <authorList>
            <person name="Liu C."/>
            <person name="Sun Q."/>
        </authorList>
    </citation>
    <scope>NUCLEOTIDE SEQUENCE</scope>
    <source>
        <strain evidence="11">NSJ-68</strain>
    </source>
</reference>
<keyword evidence="7 11" id="KW-0067">ATP-binding</keyword>
<dbReference type="SMART" id="SM00382">
    <property type="entry name" value="AAA"/>
    <property type="match status" value="2"/>
</dbReference>
<evidence type="ECO:0000256" key="1">
    <source>
        <dbReference type="ARBA" id="ARBA00004202"/>
    </source>
</evidence>
<accession>A0A923LDA8</accession>
<evidence type="ECO:0000256" key="2">
    <source>
        <dbReference type="ARBA" id="ARBA00022448"/>
    </source>
</evidence>
<evidence type="ECO:0000313" key="11">
    <source>
        <dbReference type="EMBL" id="MBC5660540.1"/>
    </source>
</evidence>
<dbReference type="PROSITE" id="PS00211">
    <property type="entry name" value="ABC_TRANSPORTER_1"/>
    <property type="match status" value="1"/>
</dbReference>
<evidence type="ECO:0000313" key="12">
    <source>
        <dbReference type="Proteomes" id="UP000649345"/>
    </source>
</evidence>
<keyword evidence="3" id="KW-1003">Cell membrane</keyword>
<dbReference type="PROSITE" id="PS50893">
    <property type="entry name" value="ABC_TRANSPORTER_2"/>
    <property type="match status" value="2"/>
</dbReference>
<dbReference type="CDD" id="cd03215">
    <property type="entry name" value="ABC_Carb_Monos_II"/>
    <property type="match status" value="1"/>
</dbReference>
<evidence type="ECO:0000256" key="6">
    <source>
        <dbReference type="ARBA" id="ARBA00022741"/>
    </source>
</evidence>
<keyword evidence="2" id="KW-0813">Transport</keyword>
<dbReference type="PANTHER" id="PTHR43790">
    <property type="entry name" value="CARBOHYDRATE TRANSPORT ATP-BINDING PROTEIN MG119-RELATED"/>
    <property type="match status" value="1"/>
</dbReference>
<dbReference type="GO" id="GO:0005524">
    <property type="term" value="F:ATP binding"/>
    <property type="evidence" value="ECO:0007669"/>
    <property type="project" value="UniProtKB-KW"/>
</dbReference>
<name>A0A923LDA8_9FIRM</name>
<evidence type="ECO:0000256" key="9">
    <source>
        <dbReference type="ARBA" id="ARBA00023136"/>
    </source>
</evidence>